<organism evidence="1 2">
    <name type="scientific">Phytohabitans rumicis</name>
    <dbReference type="NCBI Taxonomy" id="1076125"/>
    <lineage>
        <taxon>Bacteria</taxon>
        <taxon>Bacillati</taxon>
        <taxon>Actinomycetota</taxon>
        <taxon>Actinomycetes</taxon>
        <taxon>Micromonosporales</taxon>
        <taxon>Micromonosporaceae</taxon>
    </lineage>
</organism>
<dbReference type="AlphaFoldDB" id="A0A6V8LDN6"/>
<proteinExistence type="predicted"/>
<keyword evidence="2" id="KW-1185">Reference proteome</keyword>
<name>A0A6V8LDN6_9ACTN</name>
<dbReference type="Proteomes" id="UP000482960">
    <property type="component" value="Unassembled WGS sequence"/>
</dbReference>
<evidence type="ECO:0000313" key="2">
    <source>
        <dbReference type="Proteomes" id="UP000482960"/>
    </source>
</evidence>
<accession>A0A6V8LDN6</accession>
<gene>
    <name evidence="1" type="ORF">Prum_063410</name>
</gene>
<protein>
    <submittedName>
        <fullName evidence="1">Uncharacterized protein</fullName>
    </submittedName>
</protein>
<reference evidence="1 2" key="1">
    <citation type="submission" date="2020-03" db="EMBL/GenBank/DDBJ databases">
        <title>Whole genome shotgun sequence of Phytohabitans rumicis NBRC 108638.</title>
        <authorList>
            <person name="Komaki H."/>
            <person name="Tamura T."/>
        </authorList>
    </citation>
    <scope>NUCLEOTIDE SEQUENCE [LARGE SCALE GENOMIC DNA]</scope>
    <source>
        <strain evidence="1 2">NBRC 108638</strain>
    </source>
</reference>
<reference evidence="1 2" key="2">
    <citation type="submission" date="2020-03" db="EMBL/GenBank/DDBJ databases">
        <authorList>
            <person name="Ichikawa N."/>
            <person name="Kimura A."/>
            <person name="Kitahashi Y."/>
            <person name="Uohara A."/>
        </authorList>
    </citation>
    <scope>NUCLEOTIDE SEQUENCE [LARGE SCALE GENOMIC DNA]</scope>
    <source>
        <strain evidence="1 2">NBRC 108638</strain>
    </source>
</reference>
<dbReference type="EMBL" id="BLPG01000001">
    <property type="protein sequence ID" value="GFJ92699.1"/>
    <property type="molecule type" value="Genomic_DNA"/>
</dbReference>
<evidence type="ECO:0000313" key="1">
    <source>
        <dbReference type="EMBL" id="GFJ92699.1"/>
    </source>
</evidence>
<sequence length="257" mass="27765">MQGRTVDAFVRGLLASHSSVHENGMRMGVTLLNSVEWREMFAGLDALLRYAAGDRLKEGAPVSVTRAPRYVPDGYDPERRWLIGHQLFFALVQGVIVGINCYLERREDPDADAAIRVATAFMRSSASAIKFTSDFGPVDYEARIRTAMAPPSVRAGFSGLQTRDHAHLVGLFGRVRAAAAEVGPGPAGDAFEEFVEATVTAYEAHKFICARFGGEVLPSLRMAAASRGRTTQSGVSALRQLMRSRLFALGKGGGDST</sequence>
<comment type="caution">
    <text evidence="1">The sequence shown here is derived from an EMBL/GenBank/DDBJ whole genome shotgun (WGS) entry which is preliminary data.</text>
</comment>